<evidence type="ECO:0000313" key="2">
    <source>
        <dbReference type="EMBL" id="RDB16747.1"/>
    </source>
</evidence>
<feature type="compositionally biased region" description="Basic and acidic residues" evidence="1">
    <location>
        <begin position="83"/>
        <end position="92"/>
    </location>
</feature>
<keyword evidence="3" id="KW-1185">Reference proteome</keyword>
<dbReference type="InParanoid" id="A0A369J823"/>
<reference evidence="2" key="1">
    <citation type="submission" date="2018-04" db="EMBL/GenBank/DDBJ databases">
        <title>Whole genome sequencing of Hypsizygus marmoreus.</title>
        <authorList>
            <person name="Choi I.-G."/>
            <person name="Min B."/>
            <person name="Kim J.-G."/>
            <person name="Kim S."/>
            <person name="Oh Y.-L."/>
            <person name="Kong W.-S."/>
            <person name="Park H."/>
            <person name="Jeong J."/>
            <person name="Song E.-S."/>
        </authorList>
    </citation>
    <scope>NUCLEOTIDE SEQUENCE [LARGE SCALE GENOMIC DNA]</scope>
    <source>
        <strain evidence="2">51987-8</strain>
    </source>
</reference>
<feature type="compositionally biased region" description="Basic and acidic residues" evidence="1">
    <location>
        <begin position="18"/>
        <end position="43"/>
    </location>
</feature>
<sequence length="101" mass="11039">MSPSSRNPQQPLLTPKFTEARQGREKRAVHQAADSDTRCKKEPPPTTSGAPRTAGCVSPSFLLPSSLFSLRSGFQRNSSGQKLQERTSEGFKHASLQIVKT</sequence>
<proteinExistence type="predicted"/>
<feature type="compositionally biased region" description="Polar residues" evidence="1">
    <location>
        <begin position="1"/>
        <end position="12"/>
    </location>
</feature>
<dbReference type="AlphaFoldDB" id="A0A369J823"/>
<feature type="region of interest" description="Disordered" evidence="1">
    <location>
        <begin position="78"/>
        <end position="101"/>
    </location>
</feature>
<evidence type="ECO:0000256" key="1">
    <source>
        <dbReference type="SAM" id="MobiDB-lite"/>
    </source>
</evidence>
<feature type="region of interest" description="Disordered" evidence="1">
    <location>
        <begin position="1"/>
        <end position="55"/>
    </location>
</feature>
<protein>
    <submittedName>
        <fullName evidence="2">Uncharacterized protein</fullName>
    </submittedName>
</protein>
<organism evidence="2 3">
    <name type="scientific">Hypsizygus marmoreus</name>
    <name type="common">White beech mushroom</name>
    <name type="synonym">Agaricus marmoreus</name>
    <dbReference type="NCBI Taxonomy" id="39966"/>
    <lineage>
        <taxon>Eukaryota</taxon>
        <taxon>Fungi</taxon>
        <taxon>Dikarya</taxon>
        <taxon>Basidiomycota</taxon>
        <taxon>Agaricomycotina</taxon>
        <taxon>Agaricomycetes</taxon>
        <taxon>Agaricomycetidae</taxon>
        <taxon>Agaricales</taxon>
        <taxon>Tricholomatineae</taxon>
        <taxon>Lyophyllaceae</taxon>
        <taxon>Hypsizygus</taxon>
    </lineage>
</organism>
<dbReference type="Proteomes" id="UP000076154">
    <property type="component" value="Unassembled WGS sequence"/>
</dbReference>
<accession>A0A369J823</accession>
<name>A0A369J823_HYPMA</name>
<dbReference type="EMBL" id="LUEZ02000122">
    <property type="protein sequence ID" value="RDB16747.1"/>
    <property type="molecule type" value="Genomic_DNA"/>
</dbReference>
<comment type="caution">
    <text evidence="2">The sequence shown here is derived from an EMBL/GenBank/DDBJ whole genome shotgun (WGS) entry which is preliminary data.</text>
</comment>
<gene>
    <name evidence="2" type="ORF">Hypma_002415</name>
</gene>
<evidence type="ECO:0000313" key="3">
    <source>
        <dbReference type="Proteomes" id="UP000076154"/>
    </source>
</evidence>